<dbReference type="EMBL" id="JAQQWK010000009">
    <property type="protein sequence ID" value="KAK8034699.1"/>
    <property type="molecule type" value="Genomic_DNA"/>
</dbReference>
<gene>
    <name evidence="1" type="ORF">PG993_009694</name>
</gene>
<comment type="caution">
    <text evidence="1">The sequence shown here is derived from an EMBL/GenBank/DDBJ whole genome shotgun (WGS) entry which is preliminary data.</text>
</comment>
<proteinExistence type="predicted"/>
<sequence>MASLYDQSIPVFATSGAYADEKGISHDDLLSYRLVPDQRPSRSMDTTQTHGDLHLGLRNSIIARGSSADVRLGSP</sequence>
<accession>A0ABR1SLW8</accession>
<reference evidence="1 2" key="1">
    <citation type="submission" date="2023-01" db="EMBL/GenBank/DDBJ databases">
        <title>Analysis of 21 Apiospora genomes using comparative genomics revels a genus with tremendous synthesis potential of carbohydrate active enzymes and secondary metabolites.</title>
        <authorList>
            <person name="Sorensen T."/>
        </authorList>
    </citation>
    <scope>NUCLEOTIDE SEQUENCE [LARGE SCALE GENOMIC DNA]</scope>
    <source>
        <strain evidence="1 2">CBS 33761</strain>
    </source>
</reference>
<dbReference type="Proteomes" id="UP001444661">
    <property type="component" value="Unassembled WGS sequence"/>
</dbReference>
<protein>
    <submittedName>
        <fullName evidence="1">Uncharacterized protein</fullName>
    </submittedName>
</protein>
<evidence type="ECO:0000313" key="1">
    <source>
        <dbReference type="EMBL" id="KAK8034699.1"/>
    </source>
</evidence>
<keyword evidence="2" id="KW-1185">Reference proteome</keyword>
<name>A0ABR1SLW8_9PEZI</name>
<organism evidence="1 2">
    <name type="scientific">Apiospora rasikravindrae</name>
    <dbReference type="NCBI Taxonomy" id="990691"/>
    <lineage>
        <taxon>Eukaryota</taxon>
        <taxon>Fungi</taxon>
        <taxon>Dikarya</taxon>
        <taxon>Ascomycota</taxon>
        <taxon>Pezizomycotina</taxon>
        <taxon>Sordariomycetes</taxon>
        <taxon>Xylariomycetidae</taxon>
        <taxon>Amphisphaeriales</taxon>
        <taxon>Apiosporaceae</taxon>
        <taxon>Apiospora</taxon>
    </lineage>
</organism>
<evidence type="ECO:0000313" key="2">
    <source>
        <dbReference type="Proteomes" id="UP001444661"/>
    </source>
</evidence>